<evidence type="ECO:0000256" key="3">
    <source>
        <dbReference type="ARBA" id="ARBA00022679"/>
    </source>
</evidence>
<keyword evidence="3" id="KW-0808">Transferase</keyword>
<dbReference type="SUPFAM" id="SSF55785">
    <property type="entry name" value="PYP-like sensor domain (PAS domain)"/>
    <property type="match status" value="1"/>
</dbReference>
<keyword evidence="2" id="KW-0597">Phosphoprotein</keyword>
<dbReference type="EMBL" id="JANIBJ010000006">
    <property type="protein sequence ID" value="MCQ8103412.1"/>
    <property type="molecule type" value="Genomic_DNA"/>
</dbReference>
<dbReference type="Pfam" id="PF13185">
    <property type="entry name" value="GAF_2"/>
    <property type="match status" value="1"/>
</dbReference>
<evidence type="ECO:0000259" key="9">
    <source>
        <dbReference type="PROSITE" id="PS50113"/>
    </source>
</evidence>
<dbReference type="NCBIfam" id="TIGR00229">
    <property type="entry name" value="sensory_box"/>
    <property type="match status" value="1"/>
</dbReference>
<comment type="subcellular location">
    <subcellularLocation>
        <location evidence="1">Membrane</location>
    </subcellularLocation>
</comment>
<evidence type="ECO:0000256" key="6">
    <source>
        <dbReference type="ARBA" id="ARBA00022840"/>
    </source>
</evidence>
<dbReference type="PROSITE" id="PS50112">
    <property type="entry name" value="PAS"/>
    <property type="match status" value="1"/>
</dbReference>
<dbReference type="SMART" id="SM00091">
    <property type="entry name" value="PAS"/>
    <property type="match status" value="1"/>
</dbReference>
<evidence type="ECO:0000256" key="1">
    <source>
        <dbReference type="ARBA" id="ARBA00004370"/>
    </source>
</evidence>
<dbReference type="InterPro" id="IPR029016">
    <property type="entry name" value="GAF-like_dom_sf"/>
</dbReference>
<dbReference type="Pfam" id="PF21623">
    <property type="entry name" value="HK_sensor_dom_bact"/>
    <property type="match status" value="1"/>
</dbReference>
<sequence length="538" mass="59045">MAANKMAPEQLYISPLEFNDPFGDEDSPLQPVLRIAAPVFDGAGARRGVLVCDYAAVELLARFEKAVAGNAGRTLLLSPEGFLLTSALPDKGQGLVFKPTSPNFSAYRPLIWARINQAEAGQFEDTEGLWTFNTVFLDRNDAALTANAWKIVALLPAKKLYGNPELFNTFLSALLVLLVLQAVGCWKLADVCQGRKRIQEQLRDSDEQLQNLIVARTSEWVGDALSREKTARQLKLLDTALKAAAQAIVIVDSQAVIRWANPAFSALTGFALEDVLGKPSKELIRLGAQSETFYLALANSILNQRVWRGEIINKHRDGIFYNESLTISPIRHRESGNTHFIALIENISERKQAEKRLANLNRVYAMTCEIMKLIRHARDSNALCDAACRIAVQEGGFAMAWLGVPDAAGEMLHPAAFAGIDKETLAQFNRLPTSPEQNSHPAHAAYAQMCNVGSNDIESDPRTKDWRHKALALGYRSMLSLPVKTKGKVLGVYSLYAGATEVFTNREIKLLDDLANEIGLALNAIDGGAEQYRAAAEA</sequence>
<evidence type="ECO:0000256" key="4">
    <source>
        <dbReference type="ARBA" id="ARBA00022741"/>
    </source>
</evidence>
<evidence type="ECO:0000256" key="2">
    <source>
        <dbReference type="ARBA" id="ARBA00022553"/>
    </source>
</evidence>
<name>A0ABT1TE89_9GAMM</name>
<protein>
    <submittedName>
        <fullName evidence="10">GAF domain-containing protein</fullName>
    </submittedName>
</protein>
<dbReference type="Gene3D" id="3.30.450.40">
    <property type="match status" value="1"/>
</dbReference>
<feature type="domain" description="PAS" evidence="8">
    <location>
        <begin position="233"/>
        <end position="278"/>
    </location>
</feature>
<dbReference type="InterPro" id="IPR035965">
    <property type="entry name" value="PAS-like_dom_sf"/>
</dbReference>
<keyword evidence="11" id="KW-1185">Reference proteome</keyword>
<evidence type="ECO:0000256" key="7">
    <source>
        <dbReference type="ARBA" id="ARBA00023012"/>
    </source>
</evidence>
<feature type="domain" description="PAC" evidence="9">
    <location>
        <begin position="305"/>
        <end position="359"/>
    </location>
</feature>
<keyword evidence="7" id="KW-0902">Two-component regulatory system</keyword>
<dbReference type="SUPFAM" id="SSF103190">
    <property type="entry name" value="Sensory domain-like"/>
    <property type="match status" value="2"/>
</dbReference>
<proteinExistence type="predicted"/>
<keyword evidence="5" id="KW-0418">Kinase</keyword>
<dbReference type="PANTHER" id="PTHR46663:SF3">
    <property type="entry name" value="SLL0267 PROTEIN"/>
    <property type="match status" value="1"/>
</dbReference>
<dbReference type="PROSITE" id="PS50113">
    <property type="entry name" value="PAC"/>
    <property type="match status" value="1"/>
</dbReference>
<dbReference type="InterPro" id="IPR000700">
    <property type="entry name" value="PAS-assoc_C"/>
</dbReference>
<gene>
    <name evidence="10" type="ORF">NP590_04770</name>
</gene>
<dbReference type="Pfam" id="PF13426">
    <property type="entry name" value="PAS_9"/>
    <property type="match status" value="1"/>
</dbReference>
<comment type="caution">
    <text evidence="10">The sequence shown here is derived from an EMBL/GenBank/DDBJ whole genome shotgun (WGS) entry which is preliminary data.</text>
</comment>
<dbReference type="InterPro" id="IPR003018">
    <property type="entry name" value="GAF"/>
</dbReference>
<organism evidence="10 11">
    <name type="scientific">Methylomonas subterranea</name>
    <dbReference type="NCBI Taxonomy" id="2952225"/>
    <lineage>
        <taxon>Bacteria</taxon>
        <taxon>Pseudomonadati</taxon>
        <taxon>Pseudomonadota</taxon>
        <taxon>Gammaproteobacteria</taxon>
        <taxon>Methylococcales</taxon>
        <taxon>Methylococcaceae</taxon>
        <taxon>Methylomonas</taxon>
    </lineage>
</organism>
<accession>A0ABT1TE89</accession>
<dbReference type="InterPro" id="IPR052163">
    <property type="entry name" value="DGC-Regulatory_Protein"/>
</dbReference>
<evidence type="ECO:0000256" key="5">
    <source>
        <dbReference type="ARBA" id="ARBA00022777"/>
    </source>
</evidence>
<evidence type="ECO:0000313" key="11">
    <source>
        <dbReference type="Proteomes" id="UP001524499"/>
    </source>
</evidence>
<evidence type="ECO:0000259" key="8">
    <source>
        <dbReference type="PROSITE" id="PS50112"/>
    </source>
</evidence>
<dbReference type="InterPro" id="IPR048760">
    <property type="entry name" value="VP0354-like_sensor_dom"/>
</dbReference>
<dbReference type="InterPro" id="IPR000014">
    <property type="entry name" value="PAS"/>
</dbReference>
<dbReference type="SUPFAM" id="SSF55781">
    <property type="entry name" value="GAF domain-like"/>
    <property type="match status" value="1"/>
</dbReference>
<dbReference type="InterPro" id="IPR029151">
    <property type="entry name" value="Sensor-like_sf"/>
</dbReference>
<dbReference type="Gene3D" id="3.30.450.20">
    <property type="entry name" value="PAS domain"/>
    <property type="match status" value="3"/>
</dbReference>
<dbReference type="PANTHER" id="PTHR46663">
    <property type="entry name" value="DIGUANYLATE CYCLASE DGCT-RELATED"/>
    <property type="match status" value="1"/>
</dbReference>
<dbReference type="Proteomes" id="UP001524499">
    <property type="component" value="Unassembled WGS sequence"/>
</dbReference>
<dbReference type="CDD" id="cd00130">
    <property type="entry name" value="PAS"/>
    <property type="match status" value="1"/>
</dbReference>
<evidence type="ECO:0000313" key="10">
    <source>
        <dbReference type="EMBL" id="MCQ8103412.1"/>
    </source>
</evidence>
<keyword evidence="6" id="KW-0067">ATP-binding</keyword>
<keyword evidence="4" id="KW-0547">Nucleotide-binding</keyword>
<reference evidence="10 11" key="1">
    <citation type="submission" date="2022-07" db="EMBL/GenBank/DDBJ databases">
        <title>Methylomonas rivi sp. nov., Methylomonas rosea sp. nov., Methylomonas aureus sp. nov. and Methylomonas subterranea sp. nov., four novel methanotrophs isolated from a freshwater creek and the deep terrestrial subsurface.</title>
        <authorList>
            <person name="Abin C."/>
            <person name="Sankaranarayanan K."/>
            <person name="Garner C."/>
            <person name="Sindelar R."/>
            <person name="Kotary K."/>
            <person name="Garner R."/>
            <person name="Barclay S."/>
            <person name="Lawson P."/>
            <person name="Krumholz L."/>
        </authorList>
    </citation>
    <scope>NUCLEOTIDE SEQUENCE [LARGE SCALE GENOMIC DNA]</scope>
    <source>
        <strain evidence="10 11">SURF-2</strain>
    </source>
</reference>